<evidence type="ECO:0000313" key="5">
    <source>
        <dbReference type="EMBL" id="MFD2212727.1"/>
    </source>
</evidence>
<dbReference type="CDD" id="cd00830">
    <property type="entry name" value="KAS_III"/>
    <property type="match status" value="1"/>
</dbReference>
<dbReference type="NCBIfam" id="NF006829">
    <property type="entry name" value="PRK09352.1"/>
    <property type="match status" value="1"/>
</dbReference>
<evidence type="ECO:0000256" key="2">
    <source>
        <dbReference type="ARBA" id="ARBA00023315"/>
    </source>
</evidence>
<dbReference type="NCBIfam" id="NF005541">
    <property type="entry name" value="PRK07204.1"/>
    <property type="match status" value="1"/>
</dbReference>
<proteinExistence type="predicted"/>
<dbReference type="RefSeq" id="WP_379050064.1">
    <property type="nucleotide sequence ID" value="NZ_JBHUIK010000001.1"/>
</dbReference>
<keyword evidence="6" id="KW-1185">Reference proteome</keyword>
<dbReference type="PANTHER" id="PTHR34069:SF2">
    <property type="entry name" value="BETA-KETOACYL-[ACYL-CARRIER-PROTEIN] SYNTHASE III"/>
    <property type="match status" value="1"/>
</dbReference>
<reference evidence="6" key="1">
    <citation type="journal article" date="2019" name="Int. J. Syst. Evol. Microbiol.">
        <title>The Global Catalogue of Microorganisms (GCM) 10K type strain sequencing project: providing services to taxonomists for standard genome sequencing and annotation.</title>
        <authorList>
            <consortium name="The Broad Institute Genomics Platform"/>
            <consortium name="The Broad Institute Genome Sequencing Center for Infectious Disease"/>
            <person name="Wu L."/>
            <person name="Ma J."/>
        </authorList>
    </citation>
    <scope>NUCLEOTIDE SEQUENCE [LARGE SCALE GENOMIC DNA]</scope>
    <source>
        <strain evidence="6">CGMCC 1.15474</strain>
    </source>
</reference>
<dbReference type="Proteomes" id="UP001597318">
    <property type="component" value="Unassembled WGS sequence"/>
</dbReference>
<evidence type="ECO:0000313" key="6">
    <source>
        <dbReference type="Proteomes" id="UP001597318"/>
    </source>
</evidence>
<protein>
    <submittedName>
        <fullName evidence="5">Beta-ketoacyl-ACP synthase III</fullName>
    </submittedName>
</protein>
<keyword evidence="2" id="KW-0012">Acyltransferase</keyword>
<dbReference type="InterPro" id="IPR016039">
    <property type="entry name" value="Thiolase-like"/>
</dbReference>
<evidence type="ECO:0000259" key="3">
    <source>
        <dbReference type="Pfam" id="PF08541"/>
    </source>
</evidence>
<dbReference type="InterPro" id="IPR013751">
    <property type="entry name" value="ACP_syn_III_N"/>
</dbReference>
<accession>A0ABW5BRW9</accession>
<evidence type="ECO:0000256" key="1">
    <source>
        <dbReference type="ARBA" id="ARBA00022679"/>
    </source>
</evidence>
<feature type="domain" description="Beta-ketoacyl-[acyl-carrier-protein] synthase III C-terminal" evidence="3">
    <location>
        <begin position="243"/>
        <end position="329"/>
    </location>
</feature>
<dbReference type="Gene3D" id="3.40.47.10">
    <property type="match status" value="1"/>
</dbReference>
<feature type="domain" description="Beta-ketoacyl-[acyl-carrier-protein] synthase III N-terminal" evidence="4">
    <location>
        <begin position="109"/>
        <end position="186"/>
    </location>
</feature>
<evidence type="ECO:0000259" key="4">
    <source>
        <dbReference type="Pfam" id="PF08545"/>
    </source>
</evidence>
<dbReference type="SUPFAM" id="SSF53901">
    <property type="entry name" value="Thiolase-like"/>
    <property type="match status" value="1"/>
</dbReference>
<name>A0ABW5BRW9_9BACI</name>
<sequence length="329" mass="35628">MNRKVKIVGMGSYLPKRLIESTEIDKMIGAESGWSEKKSGVKQRYFVSDETATYMGAKAANKAVENAGLCLSDIDCIISASGTNEQAIPCNASLIQKHLGLQSSGIPCFDVNSTCLSFVSALDMVSYAVDAGKYEKVLIVSSEISSVGLNWKQRESSILFGDGAVAVVLSAANNTSKILSSHMETYSEGAHLSEIRGGGTKLHPRIYSEQTAEEFLFDMDGRAIFKLSYKLLPDFLDRLFKGTGLTIADINMVIPHQASASAMKIIRKKLGVKEERFMNIIDRYGNMIAASIPLALHEAVIQGRIKRGDTILLLGTSAGLSIGGILLEY</sequence>
<dbReference type="InterPro" id="IPR013747">
    <property type="entry name" value="ACP_syn_III_C"/>
</dbReference>
<organism evidence="5 6">
    <name type="scientific">Metabacillus endolithicus</name>
    <dbReference type="NCBI Taxonomy" id="1535204"/>
    <lineage>
        <taxon>Bacteria</taxon>
        <taxon>Bacillati</taxon>
        <taxon>Bacillota</taxon>
        <taxon>Bacilli</taxon>
        <taxon>Bacillales</taxon>
        <taxon>Bacillaceae</taxon>
        <taxon>Metabacillus</taxon>
    </lineage>
</organism>
<keyword evidence="1" id="KW-0808">Transferase</keyword>
<dbReference type="Pfam" id="PF08545">
    <property type="entry name" value="ACP_syn_III"/>
    <property type="match status" value="1"/>
</dbReference>
<dbReference type="PANTHER" id="PTHR34069">
    <property type="entry name" value="3-OXOACYL-[ACYL-CARRIER-PROTEIN] SYNTHASE 3"/>
    <property type="match status" value="1"/>
</dbReference>
<comment type="caution">
    <text evidence="5">The sequence shown here is derived from an EMBL/GenBank/DDBJ whole genome shotgun (WGS) entry which is preliminary data.</text>
</comment>
<dbReference type="EMBL" id="JBHUIK010000001">
    <property type="protein sequence ID" value="MFD2212727.1"/>
    <property type="molecule type" value="Genomic_DNA"/>
</dbReference>
<dbReference type="Pfam" id="PF08541">
    <property type="entry name" value="ACP_syn_III_C"/>
    <property type="match status" value="1"/>
</dbReference>
<gene>
    <name evidence="5" type="ORF">ACFSKK_03265</name>
</gene>